<organism evidence="2 3">
    <name type="scientific">Penicillium atrosanguineum</name>
    <dbReference type="NCBI Taxonomy" id="1132637"/>
    <lineage>
        <taxon>Eukaryota</taxon>
        <taxon>Fungi</taxon>
        <taxon>Dikarya</taxon>
        <taxon>Ascomycota</taxon>
        <taxon>Pezizomycotina</taxon>
        <taxon>Eurotiomycetes</taxon>
        <taxon>Eurotiomycetidae</taxon>
        <taxon>Eurotiales</taxon>
        <taxon>Aspergillaceae</taxon>
        <taxon>Penicillium</taxon>
    </lineage>
</organism>
<sequence length="139" mass="15413">MLSNRTRLSTTVSREYHRKGRAYVRDTVAIASILVRVGRSPRLFAKGGVVVQVSAWLNQRRRHAGPPPPHRRYQHPQPSLSEHPQQRDMHRSLARPSLGLRASATVAASIRSVCLCTLTTAQRDADRGALCLSLPKASC</sequence>
<keyword evidence="3" id="KW-1185">Reference proteome</keyword>
<feature type="compositionally biased region" description="Basic residues" evidence="1">
    <location>
        <begin position="60"/>
        <end position="74"/>
    </location>
</feature>
<dbReference type="AlphaFoldDB" id="A0A9W9PYP0"/>
<evidence type="ECO:0000313" key="2">
    <source>
        <dbReference type="EMBL" id="KAJ5318619.1"/>
    </source>
</evidence>
<dbReference type="EMBL" id="JAPZBO010000004">
    <property type="protein sequence ID" value="KAJ5318619.1"/>
    <property type="molecule type" value="Genomic_DNA"/>
</dbReference>
<evidence type="ECO:0000313" key="3">
    <source>
        <dbReference type="Proteomes" id="UP001147746"/>
    </source>
</evidence>
<protein>
    <submittedName>
        <fullName evidence="2">Uncharacterized protein</fullName>
    </submittedName>
</protein>
<proteinExistence type="predicted"/>
<accession>A0A9W9PYP0</accession>
<gene>
    <name evidence="2" type="ORF">N7476_005039</name>
</gene>
<reference evidence="2" key="2">
    <citation type="journal article" date="2023" name="IMA Fungus">
        <title>Comparative genomic study of the Penicillium genus elucidates a diverse pangenome and 15 lateral gene transfer events.</title>
        <authorList>
            <person name="Petersen C."/>
            <person name="Sorensen T."/>
            <person name="Nielsen M.R."/>
            <person name="Sondergaard T.E."/>
            <person name="Sorensen J.L."/>
            <person name="Fitzpatrick D.A."/>
            <person name="Frisvad J.C."/>
            <person name="Nielsen K.L."/>
        </authorList>
    </citation>
    <scope>NUCLEOTIDE SEQUENCE</scope>
    <source>
        <strain evidence="2">IBT 21472</strain>
    </source>
</reference>
<comment type="caution">
    <text evidence="2">The sequence shown here is derived from an EMBL/GenBank/DDBJ whole genome shotgun (WGS) entry which is preliminary data.</text>
</comment>
<reference evidence="2" key="1">
    <citation type="submission" date="2022-12" db="EMBL/GenBank/DDBJ databases">
        <authorList>
            <person name="Petersen C."/>
        </authorList>
    </citation>
    <scope>NUCLEOTIDE SEQUENCE</scope>
    <source>
        <strain evidence="2">IBT 21472</strain>
    </source>
</reference>
<dbReference type="Proteomes" id="UP001147746">
    <property type="component" value="Unassembled WGS sequence"/>
</dbReference>
<feature type="region of interest" description="Disordered" evidence="1">
    <location>
        <begin position="60"/>
        <end position="91"/>
    </location>
</feature>
<evidence type="ECO:0000256" key="1">
    <source>
        <dbReference type="SAM" id="MobiDB-lite"/>
    </source>
</evidence>
<name>A0A9W9PYP0_9EURO</name>